<feature type="compositionally biased region" description="Polar residues" evidence="10">
    <location>
        <begin position="724"/>
        <end position="752"/>
    </location>
</feature>
<feature type="compositionally biased region" description="Polar residues" evidence="10">
    <location>
        <begin position="610"/>
        <end position="623"/>
    </location>
</feature>
<feature type="region of interest" description="Disordered" evidence="10">
    <location>
        <begin position="922"/>
        <end position="957"/>
    </location>
</feature>
<comment type="caution">
    <text evidence="12">The sequence shown here is derived from an EMBL/GenBank/DDBJ whole genome shotgun (WGS) entry which is preliminary data.</text>
</comment>
<dbReference type="Pfam" id="PF00246">
    <property type="entry name" value="Peptidase_M14"/>
    <property type="match status" value="1"/>
</dbReference>
<dbReference type="CDD" id="cd06907">
    <property type="entry name" value="M14_AGBL2-3_like"/>
    <property type="match status" value="1"/>
</dbReference>
<feature type="region of interest" description="Disordered" evidence="10">
    <location>
        <begin position="592"/>
        <end position="623"/>
    </location>
</feature>
<evidence type="ECO:0000256" key="8">
    <source>
        <dbReference type="ARBA" id="ARBA00023049"/>
    </source>
</evidence>
<dbReference type="PROSITE" id="PS52035">
    <property type="entry name" value="PEPTIDASE_M14"/>
    <property type="match status" value="1"/>
</dbReference>
<feature type="compositionally biased region" description="Low complexity" evidence="10">
    <location>
        <begin position="926"/>
        <end position="944"/>
    </location>
</feature>
<evidence type="ECO:0000256" key="1">
    <source>
        <dbReference type="ARBA" id="ARBA00001947"/>
    </source>
</evidence>
<dbReference type="EMBL" id="JAODUO010000003">
    <property type="protein sequence ID" value="KAK2194043.1"/>
    <property type="molecule type" value="Genomic_DNA"/>
</dbReference>
<dbReference type="PANTHER" id="PTHR12756">
    <property type="entry name" value="CYTOSOLIC CARBOXYPEPTIDASE"/>
    <property type="match status" value="1"/>
</dbReference>
<keyword evidence="8" id="KW-0482">Metalloprotease</keyword>
<evidence type="ECO:0000256" key="2">
    <source>
        <dbReference type="ARBA" id="ARBA00005988"/>
    </source>
</evidence>
<keyword evidence="5" id="KW-0479">Metal-binding</keyword>
<evidence type="ECO:0000259" key="11">
    <source>
        <dbReference type="PROSITE" id="PS52035"/>
    </source>
</evidence>
<feature type="region of interest" description="Disordered" evidence="10">
    <location>
        <begin position="1001"/>
        <end position="1040"/>
    </location>
</feature>
<dbReference type="SUPFAM" id="SSF53187">
    <property type="entry name" value="Zn-dependent exopeptidases"/>
    <property type="match status" value="1"/>
</dbReference>
<reference evidence="12" key="1">
    <citation type="journal article" date="2023" name="Mol. Biol. Evol.">
        <title>Third-Generation Sequencing Reveals the Adaptive Role of the Epigenome in Three Deep-Sea Polychaetes.</title>
        <authorList>
            <person name="Perez M."/>
            <person name="Aroh O."/>
            <person name="Sun Y."/>
            <person name="Lan Y."/>
            <person name="Juniper S.K."/>
            <person name="Young C.R."/>
            <person name="Angers B."/>
            <person name="Qian P.Y."/>
        </authorList>
    </citation>
    <scope>NUCLEOTIDE SEQUENCE</scope>
    <source>
        <strain evidence="12">R07B-5</strain>
    </source>
</reference>
<feature type="active site" description="Proton donor/acceptor" evidence="9">
    <location>
        <position position="334"/>
    </location>
</feature>
<evidence type="ECO:0000256" key="4">
    <source>
        <dbReference type="ARBA" id="ARBA00022670"/>
    </source>
</evidence>
<evidence type="ECO:0000256" key="10">
    <source>
        <dbReference type="SAM" id="MobiDB-lite"/>
    </source>
</evidence>
<proteinExistence type="inferred from homology"/>
<dbReference type="Gene3D" id="2.60.40.3120">
    <property type="match status" value="1"/>
</dbReference>
<organism evidence="12 13">
    <name type="scientific">Ridgeia piscesae</name>
    <name type="common">Tubeworm</name>
    <dbReference type="NCBI Taxonomy" id="27915"/>
    <lineage>
        <taxon>Eukaryota</taxon>
        <taxon>Metazoa</taxon>
        <taxon>Spiralia</taxon>
        <taxon>Lophotrochozoa</taxon>
        <taxon>Annelida</taxon>
        <taxon>Polychaeta</taxon>
        <taxon>Sedentaria</taxon>
        <taxon>Canalipalpata</taxon>
        <taxon>Sabellida</taxon>
        <taxon>Siboglinidae</taxon>
        <taxon>Ridgeia</taxon>
    </lineage>
</organism>
<feature type="compositionally biased region" description="Polar residues" evidence="10">
    <location>
        <begin position="776"/>
        <end position="788"/>
    </location>
</feature>
<evidence type="ECO:0000256" key="7">
    <source>
        <dbReference type="ARBA" id="ARBA00022833"/>
    </source>
</evidence>
<feature type="region of interest" description="Disordered" evidence="10">
    <location>
        <begin position="448"/>
        <end position="474"/>
    </location>
</feature>
<keyword evidence="13" id="KW-1185">Reference proteome</keyword>
<dbReference type="Proteomes" id="UP001209878">
    <property type="component" value="Unassembled WGS sequence"/>
</dbReference>
<dbReference type="GO" id="GO:0008270">
    <property type="term" value="F:zinc ion binding"/>
    <property type="evidence" value="ECO:0007669"/>
    <property type="project" value="InterPro"/>
</dbReference>
<evidence type="ECO:0000313" key="13">
    <source>
        <dbReference type="Proteomes" id="UP001209878"/>
    </source>
</evidence>
<feature type="compositionally biased region" description="Polar residues" evidence="10">
    <location>
        <begin position="878"/>
        <end position="889"/>
    </location>
</feature>
<dbReference type="GO" id="GO:0004181">
    <property type="term" value="F:metallocarboxypeptidase activity"/>
    <property type="evidence" value="ECO:0007669"/>
    <property type="project" value="InterPro"/>
</dbReference>
<gene>
    <name evidence="12" type="ORF">NP493_3g08010</name>
</gene>
<dbReference type="InterPro" id="IPR050821">
    <property type="entry name" value="Cytosolic_carboxypeptidase"/>
</dbReference>
<evidence type="ECO:0000256" key="3">
    <source>
        <dbReference type="ARBA" id="ARBA00022645"/>
    </source>
</evidence>
<evidence type="ECO:0000313" key="12">
    <source>
        <dbReference type="EMBL" id="KAK2194043.1"/>
    </source>
</evidence>
<dbReference type="InterPro" id="IPR000834">
    <property type="entry name" value="Peptidase_M14"/>
</dbReference>
<feature type="region of interest" description="Disordered" evidence="10">
    <location>
        <begin position="662"/>
        <end position="704"/>
    </location>
</feature>
<feature type="region of interest" description="Disordered" evidence="10">
    <location>
        <begin position="719"/>
        <end position="815"/>
    </location>
</feature>
<dbReference type="PANTHER" id="PTHR12756:SF45">
    <property type="entry name" value="CYTOSOLIC CARBOXYPEPTIDASE NNA1"/>
    <property type="match status" value="1"/>
</dbReference>
<keyword evidence="3" id="KW-0121">Carboxypeptidase</keyword>
<accession>A0AAD9PFX6</accession>
<feature type="compositionally biased region" description="Polar residues" evidence="10">
    <location>
        <begin position="1028"/>
        <end position="1040"/>
    </location>
</feature>
<feature type="compositionally biased region" description="Low complexity" evidence="10">
    <location>
        <begin position="674"/>
        <end position="689"/>
    </location>
</feature>
<feature type="domain" description="Peptidase M14" evidence="11">
    <location>
        <begin position="99"/>
        <end position="370"/>
    </location>
</feature>
<dbReference type="AlphaFoldDB" id="A0AAD9PFX6"/>
<feature type="region of interest" description="Disordered" evidence="10">
    <location>
        <begin position="868"/>
        <end position="898"/>
    </location>
</feature>
<dbReference type="Gene3D" id="3.40.630.10">
    <property type="entry name" value="Zn peptidases"/>
    <property type="match status" value="1"/>
</dbReference>
<keyword evidence="6" id="KW-0378">Hydrolase</keyword>
<evidence type="ECO:0000256" key="6">
    <source>
        <dbReference type="ARBA" id="ARBA00022801"/>
    </source>
</evidence>
<evidence type="ECO:0000256" key="9">
    <source>
        <dbReference type="PROSITE-ProRule" id="PRU01379"/>
    </source>
</evidence>
<comment type="similarity">
    <text evidence="2 9">Belongs to the peptidase M14 family.</text>
</comment>
<protein>
    <recommendedName>
        <fullName evidence="11">Peptidase M14 domain-containing protein</fullName>
    </recommendedName>
</protein>
<evidence type="ECO:0000256" key="5">
    <source>
        <dbReference type="ARBA" id="ARBA00022723"/>
    </source>
</evidence>
<dbReference type="FunFam" id="3.40.630.10:FF:000011">
    <property type="entry name" value="cytosolic carboxypeptidase 2 isoform X1"/>
    <property type="match status" value="1"/>
</dbReference>
<keyword evidence="4" id="KW-0645">Protease</keyword>
<dbReference type="GO" id="GO:0006508">
    <property type="term" value="P:proteolysis"/>
    <property type="evidence" value="ECO:0007669"/>
    <property type="project" value="UniProtKB-KW"/>
</dbReference>
<feature type="region of interest" description="Disordered" evidence="10">
    <location>
        <begin position="1068"/>
        <end position="1096"/>
    </location>
</feature>
<sequence length="1096" mass="123456">MQWFYFRVSNTRPNVKYRFTIVNLIKPDSLYNQGMKPLMYSERNAAEKKIGWIRHGEDIKYYRNNVKYSSGKQERNYYSLTWTCQLPHKGDIVYYTHCYPYSYSDLQDYLSDIVTDPVKSKICKQRVLCRTLAGNMVYVLTITSPTKNTHDNERRKAVVITARIHPGESNSSWMMKGFLDYLVGNSADAKLLRDNFIFKIVPMLNPDGVIVGNYRCSLAGRDLNRSYKSQLKESFPPVWHTKTMIEKLTKEREVVVYVDLHGHSRKQNVFIYGCENRGTPSRRLRERIFPVMLGKNAPTKFCYESCKFKIQKNKEGTGRVVMWNMGIMNSYTMEATFCGSSLGDKKGLHFSVRDFEAMGYHFCDTLLDYCDPDNSKAINILLALEDRLKNEILQRLKLHEDSDVKDISDINLDLYYTSDMESSDGGSDSSVSDGLPVHLQYMADKFPQKKKRLRSKKDRDKSKTQLTKDAPKKTHVIPVSTPIRYSSAKRPRSKEERTAFVVGVPVYTLERMDTRIKKISTKKSKVPKDTDLEPQMDPSYLAGLTDAYLQNGKLPPDVDKDIPHFRYTGGPLGTCPIHDSTYANQNGHLQQHRYPDTLENPSPYQRGYRKSSSGDTSNGLISSPVFRQSSQDMDYVHKTLKQHPRPFEESQLQERLMECVNRGRARQSIPRTASASSYGSRQQMSSRQSSAHHKPSVTRSGSDGTAEIAAALAGKLEAKRSPVTRVTESPSKNMSWSQSFTYGSRQNSQSAPKKSLHAKVPQSTSEMFHVPEATPITMQGPTPHSTAQSPPSGSSSVSSGVHPQPRPHPPSVELDNTMKSFNEIRQSLMDPTKRKKLSPTTGQFVDHFVKKTMAEVEDITAEIDKKSEDNKVSAALSKPSTPRSTSHLQLQHKGARTKQGGYLSGTVLETSSLAAYLSSGRTRKTSLGLPSSRRPSSSRGAPSSYGEASGGQIDPEFTPIINNARTLSVQLQGTNLYQTTETRRFTKEQIEQGLHQGYARMDEAGSQNSWTSSSDDKDRALPRRPSTEPASTGPVTRTTNSECQFHPCHVSVGCGPTKISLMISRGHQEHHSGQFHAHSLTRPVNRPPLLRNMPKR</sequence>
<feature type="compositionally biased region" description="Low complexity" evidence="10">
    <location>
        <begin position="789"/>
        <end position="801"/>
    </location>
</feature>
<name>A0AAD9PFX6_RIDPI</name>
<keyword evidence="7" id="KW-0862">Zinc</keyword>
<comment type="cofactor">
    <cofactor evidence="1">
        <name>Zn(2+)</name>
        <dbReference type="ChEBI" id="CHEBI:29105"/>
    </cofactor>
</comment>